<evidence type="ECO:0000313" key="3">
    <source>
        <dbReference type="Proteomes" id="UP000322530"/>
    </source>
</evidence>
<feature type="transmembrane region" description="Helical" evidence="1">
    <location>
        <begin position="59"/>
        <end position="77"/>
    </location>
</feature>
<keyword evidence="3" id="KW-1185">Reference proteome</keyword>
<sequence length="96" mass="10538">MYNDSLETLLLRHYGSNGSTPEGLEQRLCASVQQQEVQARQEQVASRRMQEQRISRRRAVQLVAISSAGLGLLSAGISSVQSLLSSQEDTQPAYSS</sequence>
<dbReference type="Proteomes" id="UP000322530">
    <property type="component" value="Unassembled WGS sequence"/>
</dbReference>
<name>A0A5A5TB07_9CHLR</name>
<keyword evidence="1" id="KW-0812">Transmembrane</keyword>
<dbReference type="RefSeq" id="WP_149401175.1">
    <property type="nucleotide sequence ID" value="NZ_BIXY01000019.1"/>
</dbReference>
<comment type="caution">
    <text evidence="2">The sequence shown here is derived from an EMBL/GenBank/DDBJ whole genome shotgun (WGS) entry which is preliminary data.</text>
</comment>
<gene>
    <name evidence="2" type="ORF">KDI_17430</name>
</gene>
<reference evidence="2 3" key="1">
    <citation type="submission" date="2019-01" db="EMBL/GenBank/DDBJ databases">
        <title>Draft genome sequence of Dictyobacter sp. Uno17.</title>
        <authorList>
            <person name="Wang C.M."/>
            <person name="Zheng Y."/>
            <person name="Sakai Y."/>
            <person name="Abe K."/>
            <person name="Yokota A."/>
            <person name="Yabe S."/>
        </authorList>
    </citation>
    <scope>NUCLEOTIDE SEQUENCE [LARGE SCALE GENOMIC DNA]</scope>
    <source>
        <strain evidence="2 3">Uno17</strain>
    </source>
</reference>
<evidence type="ECO:0000313" key="2">
    <source>
        <dbReference type="EMBL" id="GCF08179.1"/>
    </source>
</evidence>
<dbReference type="EMBL" id="BIXY01000019">
    <property type="protein sequence ID" value="GCF08179.1"/>
    <property type="molecule type" value="Genomic_DNA"/>
</dbReference>
<evidence type="ECO:0000256" key="1">
    <source>
        <dbReference type="SAM" id="Phobius"/>
    </source>
</evidence>
<dbReference type="OrthoDB" id="164699at2"/>
<keyword evidence="1" id="KW-1133">Transmembrane helix</keyword>
<dbReference type="AlphaFoldDB" id="A0A5A5TB07"/>
<accession>A0A5A5TB07</accession>
<protein>
    <submittedName>
        <fullName evidence="2">Uncharacterized protein</fullName>
    </submittedName>
</protein>
<keyword evidence="1" id="KW-0472">Membrane</keyword>
<organism evidence="2 3">
    <name type="scientific">Dictyobacter arantiisoli</name>
    <dbReference type="NCBI Taxonomy" id="2014874"/>
    <lineage>
        <taxon>Bacteria</taxon>
        <taxon>Bacillati</taxon>
        <taxon>Chloroflexota</taxon>
        <taxon>Ktedonobacteria</taxon>
        <taxon>Ktedonobacterales</taxon>
        <taxon>Dictyobacteraceae</taxon>
        <taxon>Dictyobacter</taxon>
    </lineage>
</organism>
<proteinExistence type="predicted"/>